<evidence type="ECO:0000313" key="2">
    <source>
        <dbReference type="Proteomes" id="UP000198748"/>
    </source>
</evidence>
<dbReference type="EMBL" id="FNAN01000007">
    <property type="protein sequence ID" value="SDE86158.1"/>
    <property type="molecule type" value="Genomic_DNA"/>
</dbReference>
<gene>
    <name evidence="1" type="ORF">SAMN04487996_107216</name>
</gene>
<sequence length="42" mass="4364">MGDRVAGAMSDRVAGAMIDRAAGAISKSINNENDELLGKNPF</sequence>
<reference evidence="2" key="1">
    <citation type="submission" date="2016-10" db="EMBL/GenBank/DDBJ databases">
        <authorList>
            <person name="Varghese N."/>
            <person name="Submissions S."/>
        </authorList>
    </citation>
    <scope>NUCLEOTIDE SEQUENCE [LARGE SCALE GENOMIC DNA]</scope>
    <source>
        <strain evidence="2">DSM 25329</strain>
    </source>
</reference>
<protein>
    <submittedName>
        <fullName evidence="1">Uncharacterized protein</fullName>
    </submittedName>
</protein>
<dbReference type="Proteomes" id="UP000198748">
    <property type="component" value="Unassembled WGS sequence"/>
</dbReference>
<keyword evidence="2" id="KW-1185">Reference proteome</keyword>
<evidence type="ECO:0000313" key="1">
    <source>
        <dbReference type="EMBL" id="SDE86158.1"/>
    </source>
</evidence>
<dbReference type="AlphaFoldDB" id="A0A1G7GDC4"/>
<organism evidence="1 2">
    <name type="scientific">Dyadobacter soli</name>
    <dbReference type="NCBI Taxonomy" id="659014"/>
    <lineage>
        <taxon>Bacteria</taxon>
        <taxon>Pseudomonadati</taxon>
        <taxon>Bacteroidota</taxon>
        <taxon>Cytophagia</taxon>
        <taxon>Cytophagales</taxon>
        <taxon>Spirosomataceae</taxon>
        <taxon>Dyadobacter</taxon>
    </lineage>
</organism>
<dbReference type="STRING" id="659014.SAMN04487996_107216"/>
<proteinExistence type="predicted"/>
<name>A0A1G7GDC4_9BACT</name>
<accession>A0A1G7GDC4</accession>